<dbReference type="InterPro" id="IPR002372">
    <property type="entry name" value="PQQ_rpt_dom"/>
</dbReference>
<organism evidence="3 4">
    <name type="scientific">Carboxylicivirga linearis</name>
    <dbReference type="NCBI Taxonomy" id="1628157"/>
    <lineage>
        <taxon>Bacteria</taxon>
        <taxon>Pseudomonadati</taxon>
        <taxon>Bacteroidota</taxon>
        <taxon>Bacteroidia</taxon>
        <taxon>Marinilabiliales</taxon>
        <taxon>Marinilabiliaceae</taxon>
        <taxon>Carboxylicivirga</taxon>
    </lineage>
</organism>
<accession>A0ABS5JWK1</accession>
<name>A0ABS5JWK1_9BACT</name>
<evidence type="ECO:0000313" key="4">
    <source>
        <dbReference type="Proteomes" id="UP000708576"/>
    </source>
</evidence>
<evidence type="ECO:0000313" key="3">
    <source>
        <dbReference type="EMBL" id="MBS2099155.1"/>
    </source>
</evidence>
<dbReference type="RefSeq" id="WP_212216398.1">
    <property type="nucleotide sequence ID" value="NZ_JAGUCO010000008.1"/>
</dbReference>
<keyword evidence="1" id="KW-1133">Transmembrane helix</keyword>
<feature type="domain" description="Pyrrolo-quinoline quinone repeat" evidence="2">
    <location>
        <begin position="136"/>
        <end position="336"/>
    </location>
</feature>
<feature type="transmembrane region" description="Helical" evidence="1">
    <location>
        <begin position="7"/>
        <end position="28"/>
    </location>
</feature>
<dbReference type="Proteomes" id="UP000708576">
    <property type="component" value="Unassembled WGS sequence"/>
</dbReference>
<proteinExistence type="predicted"/>
<comment type="caution">
    <text evidence="3">The sequence shown here is derived from an EMBL/GenBank/DDBJ whole genome shotgun (WGS) entry which is preliminary data.</text>
</comment>
<dbReference type="InterPro" id="IPR015943">
    <property type="entry name" value="WD40/YVTN_repeat-like_dom_sf"/>
</dbReference>
<keyword evidence="1" id="KW-0812">Transmembrane</keyword>
<evidence type="ECO:0000256" key="1">
    <source>
        <dbReference type="SAM" id="Phobius"/>
    </source>
</evidence>
<dbReference type="Pfam" id="PF13360">
    <property type="entry name" value="PQQ_2"/>
    <property type="match status" value="1"/>
</dbReference>
<dbReference type="SUPFAM" id="SSF50998">
    <property type="entry name" value="Quinoprotein alcohol dehydrogenase-like"/>
    <property type="match status" value="1"/>
</dbReference>
<dbReference type="PANTHER" id="PTHR34512:SF30">
    <property type="entry name" value="OUTER MEMBRANE PROTEIN ASSEMBLY FACTOR BAMB"/>
    <property type="match status" value="1"/>
</dbReference>
<keyword evidence="4" id="KW-1185">Reference proteome</keyword>
<sequence>MNEKQIIKSITTLTILVFTSAIVGWHLYSPRQDFEIQAPGADNRPKGLERKADDVKIGEFFMHYADVNSTLTGKWTAFRGAASSNIVETKEKLNIKSEDFQELWSIETGEGHAAPVIYNGKVYFLDYNEQLSSDALRCFSLETGEELWRRWYRVPIKRNHGFSRTIPAIGDNYIISIGPNGHVMCCDPHNGDLKWTLDMQKEYHSEIPFWYTGQCPLVDDETLVLVPAGDKVLMTGLNVQTGEALWTTPNTLNYKMSHSSVMKMNINKVATYVYAGIGGICGISANKTTPGQLLWETNEWQPSVIAPSPVQVSTNRFFMVAGYGSGGALFQVNNSGNVKVLDSYKPNKGIASEQQTPIFYNNMLLCVIPKDGGSLRNKMVAFSPNDLHNPLWSSAADERFGLGPYIVIDNKLFALKDDGELYVYEIQNQNLTLIKKQRVMDGIDAWGPMAYADGMLVLRDAHTVKCFKIN</sequence>
<dbReference type="PANTHER" id="PTHR34512">
    <property type="entry name" value="CELL SURFACE PROTEIN"/>
    <property type="match status" value="1"/>
</dbReference>
<dbReference type="InterPro" id="IPR011047">
    <property type="entry name" value="Quinoprotein_ADH-like_sf"/>
</dbReference>
<evidence type="ECO:0000259" key="2">
    <source>
        <dbReference type="Pfam" id="PF13360"/>
    </source>
</evidence>
<dbReference type="Gene3D" id="2.130.10.10">
    <property type="entry name" value="YVTN repeat-like/Quinoprotein amine dehydrogenase"/>
    <property type="match status" value="1"/>
</dbReference>
<keyword evidence="1" id="KW-0472">Membrane</keyword>
<reference evidence="3 4" key="1">
    <citation type="journal article" date="2015" name="Int. J. Syst. Evol. Microbiol.">
        <title>Carboxylicivirga linearis sp. nov., isolated from a sea cucumber culture pond.</title>
        <authorList>
            <person name="Wang F.Q."/>
            <person name="Zhou Y.X."/>
            <person name="Lin X.Z."/>
            <person name="Chen G.J."/>
            <person name="Du Z.J."/>
        </authorList>
    </citation>
    <scope>NUCLEOTIDE SEQUENCE [LARGE SCALE GENOMIC DNA]</scope>
    <source>
        <strain evidence="3 4">FB218</strain>
    </source>
</reference>
<dbReference type="EMBL" id="JAGUCO010000008">
    <property type="protein sequence ID" value="MBS2099155.1"/>
    <property type="molecule type" value="Genomic_DNA"/>
</dbReference>
<protein>
    <submittedName>
        <fullName evidence="3">PQQ-binding-like beta-propeller repeat protein</fullName>
    </submittedName>
</protein>
<gene>
    <name evidence="3" type="ORF">KEM10_12760</name>
</gene>